<feature type="compositionally biased region" description="Basic and acidic residues" evidence="5">
    <location>
        <begin position="436"/>
        <end position="457"/>
    </location>
</feature>
<evidence type="ECO:0008006" key="7">
    <source>
        <dbReference type="Google" id="ProtNLM"/>
    </source>
</evidence>
<dbReference type="GO" id="GO:0032040">
    <property type="term" value="C:small-subunit processome"/>
    <property type="evidence" value="ECO:0007669"/>
    <property type="project" value="InterPro"/>
</dbReference>
<evidence type="ECO:0000256" key="2">
    <source>
        <dbReference type="ARBA" id="ARBA00007774"/>
    </source>
</evidence>
<feature type="compositionally biased region" description="Basic and acidic residues" evidence="5">
    <location>
        <begin position="475"/>
        <end position="484"/>
    </location>
</feature>
<dbReference type="EMBL" id="JARGDH010000002">
    <property type="protein sequence ID" value="KAL0275273.1"/>
    <property type="molecule type" value="Genomic_DNA"/>
</dbReference>
<dbReference type="InterPro" id="IPR006709">
    <property type="entry name" value="SSU_processome_Utp14"/>
</dbReference>
<evidence type="ECO:0000313" key="6">
    <source>
        <dbReference type="EMBL" id="KAL0275273.1"/>
    </source>
</evidence>
<comment type="caution">
    <text evidence="6">The sequence shown here is derived from an EMBL/GenBank/DDBJ whole genome shotgun (WGS) entry which is preliminary data.</text>
</comment>
<feature type="region of interest" description="Disordered" evidence="5">
    <location>
        <begin position="308"/>
        <end position="329"/>
    </location>
</feature>
<dbReference type="Pfam" id="PF04615">
    <property type="entry name" value="Utp14"/>
    <property type="match status" value="1"/>
</dbReference>
<feature type="compositionally biased region" description="Basic and acidic residues" evidence="5">
    <location>
        <begin position="411"/>
        <end position="427"/>
    </location>
</feature>
<accession>A0AAW2HZV6</accession>
<comment type="similarity">
    <text evidence="2">Belongs to the UTP14 family.</text>
</comment>
<organism evidence="6">
    <name type="scientific">Menopon gallinae</name>
    <name type="common">poultry shaft louse</name>
    <dbReference type="NCBI Taxonomy" id="328185"/>
    <lineage>
        <taxon>Eukaryota</taxon>
        <taxon>Metazoa</taxon>
        <taxon>Ecdysozoa</taxon>
        <taxon>Arthropoda</taxon>
        <taxon>Hexapoda</taxon>
        <taxon>Insecta</taxon>
        <taxon>Pterygota</taxon>
        <taxon>Neoptera</taxon>
        <taxon>Paraneoptera</taxon>
        <taxon>Psocodea</taxon>
        <taxon>Troctomorpha</taxon>
        <taxon>Phthiraptera</taxon>
        <taxon>Amblycera</taxon>
        <taxon>Menoponidae</taxon>
        <taxon>Menopon</taxon>
    </lineage>
</organism>
<dbReference type="EMBL" id="JARGDH010000002">
    <property type="protein sequence ID" value="KAL0275274.1"/>
    <property type="molecule type" value="Genomic_DNA"/>
</dbReference>
<gene>
    <name evidence="6" type="ORF">PYX00_003179</name>
</gene>
<protein>
    <recommendedName>
        <fullName evidence="7">U3 small nucleolar RNA-associated protein 14 homolog A</fullName>
    </recommendedName>
</protein>
<evidence type="ECO:0000256" key="4">
    <source>
        <dbReference type="ARBA" id="ARBA00023242"/>
    </source>
</evidence>
<dbReference type="AlphaFoldDB" id="A0AAW2HZV6"/>
<evidence type="ECO:0000256" key="3">
    <source>
        <dbReference type="ARBA" id="ARBA00022553"/>
    </source>
</evidence>
<feature type="region of interest" description="Disordered" evidence="5">
    <location>
        <begin position="644"/>
        <end position="696"/>
    </location>
</feature>
<evidence type="ECO:0000256" key="5">
    <source>
        <dbReference type="SAM" id="MobiDB-lite"/>
    </source>
</evidence>
<name>A0AAW2HZV6_9NEOP</name>
<feature type="region of interest" description="Disordered" evidence="5">
    <location>
        <begin position="510"/>
        <end position="549"/>
    </location>
</feature>
<feature type="compositionally biased region" description="Polar residues" evidence="5">
    <location>
        <begin position="387"/>
        <end position="397"/>
    </location>
</feature>
<evidence type="ECO:0000256" key="1">
    <source>
        <dbReference type="ARBA" id="ARBA00004604"/>
    </source>
</evidence>
<keyword evidence="4" id="KW-0539">Nucleus</keyword>
<reference evidence="6" key="1">
    <citation type="journal article" date="2024" name="Gigascience">
        <title>Chromosome-level genome of the poultry shaft louse Menopon gallinae provides insight into the host-switching and adaptive evolution of parasitic lice.</title>
        <authorList>
            <person name="Xu Y."/>
            <person name="Ma L."/>
            <person name="Liu S."/>
            <person name="Liang Y."/>
            <person name="Liu Q."/>
            <person name="He Z."/>
            <person name="Tian L."/>
            <person name="Duan Y."/>
            <person name="Cai W."/>
            <person name="Li H."/>
            <person name="Song F."/>
        </authorList>
    </citation>
    <scope>NUCLEOTIDE SEQUENCE</scope>
    <source>
        <strain evidence="6">Cailab_2023a</strain>
    </source>
</reference>
<feature type="compositionally biased region" description="Polar residues" evidence="5">
    <location>
        <begin position="368"/>
        <end position="378"/>
    </location>
</feature>
<comment type="subcellular location">
    <subcellularLocation>
        <location evidence="1">Nucleus</location>
        <location evidence="1">Nucleolus</location>
    </subcellularLocation>
</comment>
<dbReference type="GO" id="GO:0006364">
    <property type="term" value="P:rRNA processing"/>
    <property type="evidence" value="ECO:0007669"/>
    <property type="project" value="InterPro"/>
</dbReference>
<feature type="region of interest" description="Disordered" evidence="5">
    <location>
        <begin position="368"/>
        <end position="484"/>
    </location>
</feature>
<proteinExistence type="inferred from homology"/>
<sequence length="789" mass="89685">MKLDENCDSDGSEDEQQYAKLLNAVTQLDSTQRVKAPVRKELSSVVSEFHLPKASDSRELVRVEELTAALKKKQIKKKVKSVIRKAKTLKKPLEKPVAERLQRAAGYGSVRGQLKKWNAVVEKNRVADHLSFPLQQGRVTLQSSQQFLNKFKTETPLETEMMKILKGEKKEIAELKKKENENLEFPLTYEEMMEKKKEMAKFRAKMSYQEAKAHRQNKIKSKKYHRILKREKVKQQLKEFEQLQKTDPEAALKKLEELDKTRAQERASLRHKNTGKWARNLAVRAKYDKDSRKVLAEQLKLSRDLTEKVKNADSEDDVSDQENAADTAKAPAVITTSNDNPWALGMTSEVTDFVSGFRKYWENVNKGAESSTVKNSDNAPADIGAKNSESAVHTETVSVEKDVNKSVEPVETVKKSTETVKTVDKKGKSPKKKKDAKTEQKKNDKSEGKKEKIEKGGKKVHSTSGSWTVVEVTDEDKGGSKRKCDVDLDDLFEDLNEKLEKKTVKRLKKVKKTLTPKTKRKRAKANEGRSTEDDLDLSMKKNPASLRPNEDAEMIETAGNGEAVSSEQTVPTRVVAAEKDAAEVQQIDPSKFIEVKPKKLNTKLPDNVEGEEDYLDDDDGTAQKMNIVEAFDADDVMEEFQEMKKEEEDGSKMEVAGELPGWGSWGGSGIKPRERKTKRKGMISVPELPKRKDHDREDIIIREMSNAKTVEHMVKDVPFPFQSVGAFESNLRHPIGREWVPESAHRKFVKKPVETQIGTVIEPMDENELVRLKKERKSLYKAKKKEMKK</sequence>
<keyword evidence="3" id="KW-0597">Phosphoprotein</keyword>
<feature type="compositionally biased region" description="Basic residues" evidence="5">
    <location>
        <begin position="510"/>
        <end position="523"/>
    </location>
</feature>
<dbReference type="PANTHER" id="PTHR14150">
    <property type="entry name" value="U3 SMALL NUCLEOLAR RNA-ASSOCIATED PROTEIN 14"/>
    <property type="match status" value="1"/>
</dbReference>
<dbReference type="PANTHER" id="PTHR14150:SF12">
    <property type="entry name" value="U3 SMALL NUCLEOLAR RNA-ASSOCIATED PROTEIN 14 HOMOLOG A"/>
    <property type="match status" value="1"/>
</dbReference>